<evidence type="ECO:0000256" key="1">
    <source>
        <dbReference type="SAM" id="MobiDB-lite"/>
    </source>
</evidence>
<evidence type="ECO:0000313" key="3">
    <source>
        <dbReference type="Proteomes" id="UP000054549"/>
    </source>
</evidence>
<proteinExistence type="predicted"/>
<name>A0A0C2T5J2_AMAMK</name>
<organism evidence="2 3">
    <name type="scientific">Amanita muscaria (strain Koide BX008)</name>
    <dbReference type="NCBI Taxonomy" id="946122"/>
    <lineage>
        <taxon>Eukaryota</taxon>
        <taxon>Fungi</taxon>
        <taxon>Dikarya</taxon>
        <taxon>Basidiomycota</taxon>
        <taxon>Agaricomycotina</taxon>
        <taxon>Agaricomycetes</taxon>
        <taxon>Agaricomycetidae</taxon>
        <taxon>Agaricales</taxon>
        <taxon>Pluteineae</taxon>
        <taxon>Amanitaceae</taxon>
        <taxon>Amanita</taxon>
    </lineage>
</organism>
<feature type="compositionally biased region" description="Basic and acidic residues" evidence="1">
    <location>
        <begin position="79"/>
        <end position="90"/>
    </location>
</feature>
<accession>A0A0C2T5J2</accession>
<dbReference type="AlphaFoldDB" id="A0A0C2T5J2"/>
<protein>
    <submittedName>
        <fullName evidence="2">Uncharacterized protein</fullName>
    </submittedName>
</protein>
<feature type="region of interest" description="Disordered" evidence="1">
    <location>
        <begin position="310"/>
        <end position="331"/>
    </location>
</feature>
<dbReference type="Proteomes" id="UP000054549">
    <property type="component" value="Unassembled WGS sequence"/>
</dbReference>
<dbReference type="EMBL" id="KN818222">
    <property type="protein sequence ID" value="KIL71190.1"/>
    <property type="molecule type" value="Genomic_DNA"/>
</dbReference>
<reference evidence="2 3" key="1">
    <citation type="submission" date="2014-04" db="EMBL/GenBank/DDBJ databases">
        <title>Evolutionary Origins and Diversification of the Mycorrhizal Mutualists.</title>
        <authorList>
            <consortium name="DOE Joint Genome Institute"/>
            <consortium name="Mycorrhizal Genomics Consortium"/>
            <person name="Kohler A."/>
            <person name="Kuo A."/>
            <person name="Nagy L.G."/>
            <person name="Floudas D."/>
            <person name="Copeland A."/>
            <person name="Barry K.W."/>
            <person name="Cichocki N."/>
            <person name="Veneault-Fourrey C."/>
            <person name="LaButti K."/>
            <person name="Lindquist E.A."/>
            <person name="Lipzen A."/>
            <person name="Lundell T."/>
            <person name="Morin E."/>
            <person name="Murat C."/>
            <person name="Riley R."/>
            <person name="Ohm R."/>
            <person name="Sun H."/>
            <person name="Tunlid A."/>
            <person name="Henrissat B."/>
            <person name="Grigoriev I.V."/>
            <person name="Hibbett D.S."/>
            <person name="Martin F."/>
        </authorList>
    </citation>
    <scope>NUCLEOTIDE SEQUENCE [LARGE SCALE GENOMIC DNA]</scope>
    <source>
        <strain evidence="2 3">Koide BX008</strain>
    </source>
</reference>
<sequence length="374" mass="40974">MVDRGDARIATRVQRPEANAAELSQGPRDNAKLSNAEGAASRRSKRPTLTIGHLETKVVVLDSPLEERTPKPLSSEDAAGQRDQKIHDSSATKQKLHHITEGERTNKLLPRAPVGRADSISVAEVAELVRVLNAQLEQMSSLIVDSLSYRQSPSGRGSEVVSNELRDYLGLWLSHDLQRRSNEPDTEPDPLITQIILQTGLVNACSRIINGWTPPDIGQGVADMRKAQARSYTSTKSNNQDVNEKYLTHVLLELINAVAGSLQSGERLPLEYQEKVQDIANKAVGLHRVINEEVTSSELVTYTIPCGTEFDSSHMEDTEGDGGETGSTPHDRVVCTMEMGLQCRKKVEPKSRQEYGVTLKARVVLASTLEGQGS</sequence>
<feature type="region of interest" description="Disordered" evidence="1">
    <location>
        <begin position="1"/>
        <end position="48"/>
    </location>
</feature>
<feature type="region of interest" description="Disordered" evidence="1">
    <location>
        <begin position="62"/>
        <end position="105"/>
    </location>
</feature>
<evidence type="ECO:0000313" key="2">
    <source>
        <dbReference type="EMBL" id="KIL71190.1"/>
    </source>
</evidence>
<dbReference type="OrthoDB" id="3147752at2759"/>
<gene>
    <name evidence="2" type="ORF">M378DRAFT_204577</name>
</gene>
<dbReference type="HOGENOM" id="CLU_031481_1_0_1"/>
<dbReference type="InParanoid" id="A0A0C2T5J2"/>
<keyword evidence="3" id="KW-1185">Reference proteome</keyword>